<protein>
    <submittedName>
        <fullName evidence="4">GNAT family N-acetyltransferase</fullName>
    </submittedName>
</protein>
<dbReference type="RefSeq" id="WP_377940627.1">
    <property type="nucleotide sequence ID" value="NZ_JBHUCX010000004.1"/>
</dbReference>
<keyword evidence="5" id="KW-1185">Reference proteome</keyword>
<dbReference type="PROSITE" id="PS51186">
    <property type="entry name" value="GNAT"/>
    <property type="match status" value="1"/>
</dbReference>
<evidence type="ECO:0000259" key="3">
    <source>
        <dbReference type="PROSITE" id="PS51186"/>
    </source>
</evidence>
<comment type="caution">
    <text evidence="4">The sequence shown here is derived from an EMBL/GenBank/DDBJ whole genome shotgun (WGS) entry which is preliminary data.</text>
</comment>
<organism evidence="4 5">
    <name type="scientific">Alicyclobacillus fodiniaquatilis</name>
    <dbReference type="NCBI Taxonomy" id="1661150"/>
    <lineage>
        <taxon>Bacteria</taxon>
        <taxon>Bacillati</taxon>
        <taxon>Bacillota</taxon>
        <taxon>Bacilli</taxon>
        <taxon>Bacillales</taxon>
        <taxon>Alicyclobacillaceae</taxon>
        <taxon>Alicyclobacillus</taxon>
    </lineage>
</organism>
<dbReference type="SUPFAM" id="SSF55729">
    <property type="entry name" value="Acyl-CoA N-acyltransferases (Nat)"/>
    <property type="match status" value="1"/>
</dbReference>
<dbReference type="CDD" id="cd04301">
    <property type="entry name" value="NAT_SF"/>
    <property type="match status" value="1"/>
</dbReference>
<dbReference type="Gene3D" id="3.40.630.30">
    <property type="match status" value="1"/>
</dbReference>
<gene>
    <name evidence="4" type="ORF">ACFSB2_00845</name>
</gene>
<name>A0ABW4JD51_9BACL</name>
<proteinExistence type="predicted"/>
<sequence length="148" mass="16660">MQIVYVKTQQELEQYLAVRRAVFMLEQGVAEEEEIDEQDVLGVGNHLYIRDEDGTAVATARFKAYDADTAKIQRVAVLATHRKYGYGRKVMAAIEKMAAEQGFQTAILDAQCHAEGFYQKLGYETISETPFLDAGILHVRMKKQLGQA</sequence>
<dbReference type="PANTHER" id="PTHR43877">
    <property type="entry name" value="AMINOALKYLPHOSPHONATE N-ACETYLTRANSFERASE-RELATED-RELATED"/>
    <property type="match status" value="1"/>
</dbReference>
<evidence type="ECO:0000256" key="1">
    <source>
        <dbReference type="ARBA" id="ARBA00022679"/>
    </source>
</evidence>
<keyword evidence="1" id="KW-0808">Transferase</keyword>
<evidence type="ECO:0000256" key="2">
    <source>
        <dbReference type="ARBA" id="ARBA00023315"/>
    </source>
</evidence>
<dbReference type="Proteomes" id="UP001597079">
    <property type="component" value="Unassembled WGS sequence"/>
</dbReference>
<accession>A0ABW4JD51</accession>
<evidence type="ECO:0000313" key="4">
    <source>
        <dbReference type="EMBL" id="MFD1673268.1"/>
    </source>
</evidence>
<reference evidence="5" key="1">
    <citation type="journal article" date="2019" name="Int. J. Syst. Evol. Microbiol.">
        <title>The Global Catalogue of Microorganisms (GCM) 10K type strain sequencing project: providing services to taxonomists for standard genome sequencing and annotation.</title>
        <authorList>
            <consortium name="The Broad Institute Genomics Platform"/>
            <consortium name="The Broad Institute Genome Sequencing Center for Infectious Disease"/>
            <person name="Wu L."/>
            <person name="Ma J."/>
        </authorList>
    </citation>
    <scope>NUCLEOTIDE SEQUENCE [LARGE SCALE GENOMIC DNA]</scope>
    <source>
        <strain evidence="5">CGMCC 1.12286</strain>
    </source>
</reference>
<feature type="domain" description="N-acetyltransferase" evidence="3">
    <location>
        <begin position="1"/>
        <end position="146"/>
    </location>
</feature>
<dbReference type="InterPro" id="IPR050832">
    <property type="entry name" value="Bact_Acetyltransf"/>
</dbReference>
<dbReference type="EMBL" id="JBHUCX010000004">
    <property type="protein sequence ID" value="MFD1673268.1"/>
    <property type="molecule type" value="Genomic_DNA"/>
</dbReference>
<dbReference type="InterPro" id="IPR000182">
    <property type="entry name" value="GNAT_dom"/>
</dbReference>
<evidence type="ECO:0000313" key="5">
    <source>
        <dbReference type="Proteomes" id="UP001597079"/>
    </source>
</evidence>
<keyword evidence="2" id="KW-0012">Acyltransferase</keyword>
<dbReference type="Pfam" id="PF13673">
    <property type="entry name" value="Acetyltransf_10"/>
    <property type="match status" value="1"/>
</dbReference>
<dbReference type="InterPro" id="IPR016181">
    <property type="entry name" value="Acyl_CoA_acyltransferase"/>
</dbReference>